<proteinExistence type="predicted"/>
<dbReference type="PANTHER" id="PTHR12015:SF183">
    <property type="entry name" value="C-C MOTIF CHEMOKINE 3"/>
    <property type="match status" value="1"/>
</dbReference>
<evidence type="ECO:0000256" key="3">
    <source>
        <dbReference type="ARBA" id="ARBA00022525"/>
    </source>
</evidence>
<sequence length="57" mass="6325">ASGASGCCFEFHKNPFPASNIVAYKDTRSDCAYNAVIFKTKKGFRFCADPADDWVKQ</sequence>
<evidence type="ECO:0000259" key="5">
    <source>
        <dbReference type="SMART" id="SM00199"/>
    </source>
</evidence>
<dbReference type="Proteomes" id="UP000727407">
    <property type="component" value="Unassembled WGS sequence"/>
</dbReference>
<dbReference type="Pfam" id="PF00048">
    <property type="entry name" value="IL8"/>
    <property type="match status" value="1"/>
</dbReference>
<feature type="non-terminal residue" evidence="6">
    <location>
        <position position="1"/>
    </location>
</feature>
<dbReference type="Gene3D" id="2.40.50.40">
    <property type="match status" value="1"/>
</dbReference>
<evidence type="ECO:0000256" key="4">
    <source>
        <dbReference type="ARBA" id="ARBA00022729"/>
    </source>
</evidence>
<evidence type="ECO:0000256" key="1">
    <source>
        <dbReference type="ARBA" id="ARBA00004613"/>
    </source>
</evidence>
<evidence type="ECO:0000256" key="2">
    <source>
        <dbReference type="ARBA" id="ARBA00022514"/>
    </source>
</evidence>
<accession>A0A8J4WR05</accession>
<gene>
    <name evidence="6" type="primary">ccl36.13</name>
    <name evidence="6" type="ORF">DAT39_020966</name>
</gene>
<comment type="subcellular location">
    <subcellularLocation>
        <location evidence="1">Secreted</location>
    </subcellularLocation>
</comment>
<dbReference type="CDD" id="cd00272">
    <property type="entry name" value="Chemokine_CC"/>
    <property type="match status" value="1"/>
</dbReference>
<organism evidence="6 7">
    <name type="scientific">Clarias magur</name>
    <name type="common">Asian catfish</name>
    <name type="synonym">Macropteronotus magur</name>
    <dbReference type="NCBI Taxonomy" id="1594786"/>
    <lineage>
        <taxon>Eukaryota</taxon>
        <taxon>Metazoa</taxon>
        <taxon>Chordata</taxon>
        <taxon>Craniata</taxon>
        <taxon>Vertebrata</taxon>
        <taxon>Euteleostomi</taxon>
        <taxon>Actinopterygii</taxon>
        <taxon>Neopterygii</taxon>
        <taxon>Teleostei</taxon>
        <taxon>Ostariophysi</taxon>
        <taxon>Siluriformes</taxon>
        <taxon>Clariidae</taxon>
        <taxon>Clarias</taxon>
    </lineage>
</organism>
<dbReference type="InterPro" id="IPR036048">
    <property type="entry name" value="Interleukin_8-like_sf"/>
</dbReference>
<keyword evidence="3" id="KW-0964">Secreted</keyword>
<dbReference type="InterPro" id="IPR039809">
    <property type="entry name" value="Chemokine_b/g/d"/>
</dbReference>
<dbReference type="GO" id="GO:0006955">
    <property type="term" value="P:immune response"/>
    <property type="evidence" value="ECO:0007669"/>
    <property type="project" value="InterPro"/>
</dbReference>
<dbReference type="OrthoDB" id="8934837at2759"/>
<dbReference type="SUPFAM" id="SSF54117">
    <property type="entry name" value="Interleukin 8-like chemokines"/>
    <property type="match status" value="1"/>
</dbReference>
<evidence type="ECO:0000313" key="7">
    <source>
        <dbReference type="Proteomes" id="UP000727407"/>
    </source>
</evidence>
<protein>
    <submittedName>
        <fullName evidence="6">C-C motif chemokine 3-like</fullName>
    </submittedName>
</protein>
<feature type="non-terminal residue" evidence="6">
    <location>
        <position position="57"/>
    </location>
</feature>
<dbReference type="EMBL" id="QNUK01000825">
    <property type="protein sequence ID" value="KAF5889334.1"/>
    <property type="molecule type" value="Genomic_DNA"/>
</dbReference>
<reference evidence="6" key="1">
    <citation type="submission" date="2020-07" db="EMBL/GenBank/DDBJ databases">
        <title>Clarias magur genome sequencing, assembly and annotation.</title>
        <authorList>
            <person name="Kushwaha B."/>
            <person name="Kumar R."/>
            <person name="Das P."/>
            <person name="Joshi C.G."/>
            <person name="Kumar D."/>
            <person name="Nagpure N.S."/>
            <person name="Pandey M."/>
            <person name="Agarwal S."/>
            <person name="Srivastava S."/>
            <person name="Singh M."/>
            <person name="Sahoo L."/>
            <person name="Jayasankar P."/>
            <person name="Meher P.K."/>
            <person name="Koringa P.G."/>
            <person name="Iquebal M.A."/>
            <person name="Das S.P."/>
            <person name="Bit A."/>
            <person name="Patnaik S."/>
            <person name="Patel N."/>
            <person name="Shah T.M."/>
            <person name="Hinsu A."/>
            <person name="Jena J.K."/>
        </authorList>
    </citation>
    <scope>NUCLEOTIDE SEQUENCE</scope>
    <source>
        <strain evidence="6">CIFAMagur01</strain>
        <tissue evidence="6">Testis</tissue>
    </source>
</reference>
<dbReference type="SMART" id="SM00199">
    <property type="entry name" value="SCY"/>
    <property type="match status" value="1"/>
</dbReference>
<keyword evidence="2" id="KW-0202">Cytokine</keyword>
<keyword evidence="4" id="KW-0732">Signal</keyword>
<comment type="caution">
    <text evidence="6">The sequence shown here is derived from an EMBL/GenBank/DDBJ whole genome shotgun (WGS) entry which is preliminary data.</text>
</comment>
<dbReference type="InterPro" id="IPR001811">
    <property type="entry name" value="Chemokine_IL8-like_dom"/>
</dbReference>
<name>A0A8J4WR05_CLAMG</name>
<dbReference type="PANTHER" id="PTHR12015">
    <property type="entry name" value="SMALL INDUCIBLE CYTOKINE A"/>
    <property type="match status" value="1"/>
</dbReference>
<dbReference type="GO" id="GO:0008009">
    <property type="term" value="F:chemokine activity"/>
    <property type="evidence" value="ECO:0007669"/>
    <property type="project" value="InterPro"/>
</dbReference>
<feature type="domain" description="Chemokine interleukin-8-like" evidence="5">
    <location>
        <begin position="4"/>
        <end position="57"/>
    </location>
</feature>
<dbReference type="GO" id="GO:0005615">
    <property type="term" value="C:extracellular space"/>
    <property type="evidence" value="ECO:0007669"/>
    <property type="project" value="UniProtKB-KW"/>
</dbReference>
<keyword evidence="7" id="KW-1185">Reference proteome</keyword>
<evidence type="ECO:0000313" key="6">
    <source>
        <dbReference type="EMBL" id="KAF5889334.1"/>
    </source>
</evidence>
<dbReference type="AlphaFoldDB" id="A0A8J4WR05"/>